<dbReference type="PANTHER" id="PTHR24365">
    <property type="entry name" value="TOLL-LIKE RECEPTOR"/>
    <property type="match status" value="1"/>
</dbReference>
<evidence type="ECO:0000313" key="12">
    <source>
        <dbReference type="Proteomes" id="UP000749559"/>
    </source>
</evidence>
<evidence type="ECO:0000256" key="5">
    <source>
        <dbReference type="ARBA" id="ARBA00022729"/>
    </source>
</evidence>
<keyword evidence="3" id="KW-0433">Leucine-rich repeat</keyword>
<evidence type="ECO:0000313" key="11">
    <source>
        <dbReference type="EMBL" id="CAH1794126.1"/>
    </source>
</evidence>
<dbReference type="Gene3D" id="3.80.10.10">
    <property type="entry name" value="Ribonuclease Inhibitor"/>
    <property type="match status" value="3"/>
</dbReference>
<dbReference type="InterPro" id="IPR000157">
    <property type="entry name" value="TIR_dom"/>
</dbReference>
<dbReference type="InterPro" id="IPR001611">
    <property type="entry name" value="Leu-rich_rpt"/>
</dbReference>
<dbReference type="PANTHER" id="PTHR24365:SF541">
    <property type="entry name" value="PROTEIN TOLL-RELATED"/>
    <property type="match status" value="1"/>
</dbReference>
<comment type="caution">
    <text evidence="11">The sequence shown here is derived from an EMBL/GenBank/DDBJ whole genome shotgun (WGS) entry which is preliminary data.</text>
</comment>
<evidence type="ECO:0000256" key="4">
    <source>
        <dbReference type="ARBA" id="ARBA00022692"/>
    </source>
</evidence>
<dbReference type="OrthoDB" id="6113917at2759"/>
<dbReference type="SUPFAM" id="SSF52200">
    <property type="entry name" value="Toll/Interleukin receptor TIR domain"/>
    <property type="match status" value="1"/>
</dbReference>
<dbReference type="GO" id="GO:0038023">
    <property type="term" value="F:signaling receptor activity"/>
    <property type="evidence" value="ECO:0007669"/>
    <property type="project" value="TreeGrafter"/>
</dbReference>
<evidence type="ECO:0000256" key="2">
    <source>
        <dbReference type="ARBA" id="ARBA00009634"/>
    </source>
</evidence>
<dbReference type="SMART" id="SM00369">
    <property type="entry name" value="LRR_TYP"/>
    <property type="match status" value="4"/>
</dbReference>
<evidence type="ECO:0000256" key="6">
    <source>
        <dbReference type="ARBA" id="ARBA00022737"/>
    </source>
</evidence>
<proteinExistence type="inferred from homology"/>
<dbReference type="SMART" id="SM00255">
    <property type="entry name" value="TIR"/>
    <property type="match status" value="1"/>
</dbReference>
<sequence length="687" mass="80129">MALYRLLFVILMTFHVVMVTKYCDNPCQCRFQLYDSSWKECDNNVTILPYMVKRMEYNHGNLTVLPKDLCQYFRLRELDVSYNNIHIIMNNSLTCLESLQYLNMAYNNLKILPGEFLKRLNYLEEVNLAYNDIHHIERGAFSKENNNNIIKLNISHNDLVEVDAVFLELIQVLRAQYKEYDFSYNSISKITNIDKKMLTFHEGNYYTFYLRHNNFSSFGIQELSNININNVKDLFTLFNTNGFQDINIMHNPLVCDCNMYETFTVVKNLKIANSGPFIRVERTLKWISDNFKCKFPGSDILHNVTDLSENDFQCKLTEDCHKACECHYIPHESSLYVDCMNKDLHELPQTIPPSSQETSIVLNVSYNHIQTLPKRNYISKIKVLDLSHNDLNVIEITNINNFNQISELLLQHNKLSSLPSKWEYMTVPSLNKFCLHGNPFKCDCSSLWMEEWILQFTDQNSMDSCGNNIVCKDGSPITNQGISKTVCLIDWKLFVGMCCLVVLVTVTAIITLCYFKPVIILLIRKKKSYTVDIGAKNSDAFVCFDMNDFEWVDEHIIKQLEPKFKLCIPERDFMAGDILVDVITENIEQAQRTIMILSRHFLESLDCVNQFKLAHRQYMLHPDQMLIPILMDDFPLNGTLPKFMSCYLQAHTYLEGSDAWFKKKLDLQMPKMSINERANVDKVLQQV</sequence>
<keyword evidence="7" id="KW-1133">Transmembrane helix</keyword>
<evidence type="ECO:0000256" key="9">
    <source>
        <dbReference type="ARBA" id="ARBA00023170"/>
    </source>
</evidence>
<comment type="subcellular location">
    <subcellularLocation>
        <location evidence="1">Membrane</location>
        <topology evidence="1">Single-pass membrane protein</topology>
    </subcellularLocation>
</comment>
<dbReference type="PROSITE" id="PS50104">
    <property type="entry name" value="TIR"/>
    <property type="match status" value="1"/>
</dbReference>
<evidence type="ECO:0000256" key="10">
    <source>
        <dbReference type="ARBA" id="ARBA00023180"/>
    </source>
</evidence>
<keyword evidence="4" id="KW-0812">Transmembrane</keyword>
<keyword evidence="9" id="KW-0675">Receptor</keyword>
<dbReference type="GO" id="GO:0007165">
    <property type="term" value="P:signal transduction"/>
    <property type="evidence" value="ECO:0007669"/>
    <property type="project" value="InterPro"/>
</dbReference>
<dbReference type="InterPro" id="IPR003591">
    <property type="entry name" value="Leu-rich_rpt_typical-subtyp"/>
</dbReference>
<dbReference type="Proteomes" id="UP000749559">
    <property type="component" value="Unassembled WGS sequence"/>
</dbReference>
<dbReference type="InterPro" id="IPR035897">
    <property type="entry name" value="Toll_tir_struct_dom_sf"/>
</dbReference>
<dbReference type="InterPro" id="IPR032675">
    <property type="entry name" value="LRR_dom_sf"/>
</dbReference>
<evidence type="ECO:0000256" key="1">
    <source>
        <dbReference type="ARBA" id="ARBA00004167"/>
    </source>
</evidence>
<dbReference type="Gene3D" id="3.40.50.10140">
    <property type="entry name" value="Toll/interleukin-1 receptor homology (TIR) domain"/>
    <property type="match status" value="1"/>
</dbReference>
<accession>A0A8J1UN80</accession>
<dbReference type="Pfam" id="PF13855">
    <property type="entry name" value="LRR_8"/>
    <property type="match status" value="1"/>
</dbReference>
<dbReference type="PRINTS" id="PR01537">
    <property type="entry name" value="INTRLKN1R1F"/>
</dbReference>
<dbReference type="EMBL" id="CAIIXF020000009">
    <property type="protein sequence ID" value="CAH1794126.1"/>
    <property type="molecule type" value="Genomic_DNA"/>
</dbReference>
<evidence type="ECO:0000256" key="3">
    <source>
        <dbReference type="ARBA" id="ARBA00022614"/>
    </source>
</evidence>
<dbReference type="SUPFAM" id="SSF52058">
    <property type="entry name" value="L domain-like"/>
    <property type="match status" value="1"/>
</dbReference>
<keyword evidence="8" id="KW-0472">Membrane</keyword>
<keyword evidence="12" id="KW-1185">Reference proteome</keyword>
<comment type="similarity">
    <text evidence="2">Belongs to the Toll-like receptor family.</text>
</comment>
<protein>
    <submittedName>
        <fullName evidence="11">Uncharacterized protein</fullName>
    </submittedName>
</protein>
<gene>
    <name evidence="11" type="ORF">OFUS_LOCUS18888</name>
</gene>
<keyword evidence="10" id="KW-0325">Glycoprotein</keyword>
<dbReference type="AlphaFoldDB" id="A0A8J1UN80"/>
<keyword evidence="5" id="KW-0732">Signal</keyword>
<keyword evidence="6" id="KW-0677">Repeat</keyword>
<evidence type="ECO:0000256" key="8">
    <source>
        <dbReference type="ARBA" id="ARBA00023136"/>
    </source>
</evidence>
<name>A0A8J1UN80_OWEFU</name>
<dbReference type="Pfam" id="PF13676">
    <property type="entry name" value="TIR_2"/>
    <property type="match status" value="1"/>
</dbReference>
<dbReference type="GO" id="GO:0005886">
    <property type="term" value="C:plasma membrane"/>
    <property type="evidence" value="ECO:0007669"/>
    <property type="project" value="TreeGrafter"/>
</dbReference>
<reference evidence="11" key="1">
    <citation type="submission" date="2022-03" db="EMBL/GenBank/DDBJ databases">
        <authorList>
            <person name="Martin C."/>
        </authorList>
    </citation>
    <scope>NUCLEOTIDE SEQUENCE</scope>
</reference>
<organism evidence="11 12">
    <name type="scientific">Owenia fusiformis</name>
    <name type="common">Polychaete worm</name>
    <dbReference type="NCBI Taxonomy" id="6347"/>
    <lineage>
        <taxon>Eukaryota</taxon>
        <taxon>Metazoa</taxon>
        <taxon>Spiralia</taxon>
        <taxon>Lophotrochozoa</taxon>
        <taxon>Annelida</taxon>
        <taxon>Polychaeta</taxon>
        <taxon>Sedentaria</taxon>
        <taxon>Canalipalpata</taxon>
        <taxon>Sabellida</taxon>
        <taxon>Oweniida</taxon>
        <taxon>Oweniidae</taxon>
        <taxon>Owenia</taxon>
    </lineage>
</organism>
<evidence type="ECO:0000256" key="7">
    <source>
        <dbReference type="ARBA" id="ARBA00022989"/>
    </source>
</evidence>